<keyword evidence="2 8" id="KW-0378">Hydrolase</keyword>
<dbReference type="EMBL" id="BJWL01000018">
    <property type="protein sequence ID" value="GFZ06761.1"/>
    <property type="molecule type" value="Genomic_DNA"/>
</dbReference>
<dbReference type="Pfam" id="PF00004">
    <property type="entry name" value="AAA"/>
    <property type="match status" value="1"/>
</dbReference>
<organism evidence="8 9">
    <name type="scientific">Actinidia rufa</name>
    <dbReference type="NCBI Taxonomy" id="165716"/>
    <lineage>
        <taxon>Eukaryota</taxon>
        <taxon>Viridiplantae</taxon>
        <taxon>Streptophyta</taxon>
        <taxon>Embryophyta</taxon>
        <taxon>Tracheophyta</taxon>
        <taxon>Spermatophyta</taxon>
        <taxon>Magnoliopsida</taxon>
        <taxon>eudicotyledons</taxon>
        <taxon>Gunneridae</taxon>
        <taxon>Pentapetalae</taxon>
        <taxon>asterids</taxon>
        <taxon>Ericales</taxon>
        <taxon>Actinidiaceae</taxon>
        <taxon>Actinidia</taxon>
    </lineage>
</organism>
<dbReference type="Gene3D" id="3.40.50.300">
    <property type="entry name" value="P-loop containing nucleotide triphosphate hydrolases"/>
    <property type="match status" value="1"/>
</dbReference>
<dbReference type="InterPro" id="IPR058017">
    <property type="entry name" value="At3g28540-like_C"/>
</dbReference>
<evidence type="ECO:0000256" key="2">
    <source>
        <dbReference type="ARBA" id="ARBA00022801"/>
    </source>
</evidence>
<protein>
    <submittedName>
        <fullName evidence="8">P-loop containing nucleoside triphosphate hydrolases superfamily protein</fullName>
    </submittedName>
</protein>
<feature type="domain" description="ATPase AAA-type core" evidence="5">
    <location>
        <begin position="268"/>
        <end position="322"/>
    </location>
</feature>
<evidence type="ECO:0000259" key="7">
    <source>
        <dbReference type="Pfam" id="PF25568"/>
    </source>
</evidence>
<dbReference type="InterPro" id="IPR003959">
    <property type="entry name" value="ATPase_AAA_core"/>
</dbReference>
<feature type="chain" id="PRO_5029755061" evidence="4">
    <location>
        <begin position="24"/>
        <end position="401"/>
    </location>
</feature>
<feature type="domain" description="AAA+ ATPase At3g28540-like C-terminal" evidence="7">
    <location>
        <begin position="324"/>
        <end position="395"/>
    </location>
</feature>
<feature type="signal peptide" evidence="4">
    <location>
        <begin position="1"/>
        <end position="23"/>
    </location>
</feature>
<name>A0A7J0G7J8_9ERIC</name>
<evidence type="ECO:0000256" key="4">
    <source>
        <dbReference type="SAM" id="SignalP"/>
    </source>
</evidence>
<dbReference type="InterPro" id="IPR025753">
    <property type="entry name" value="AAA_N_dom"/>
</dbReference>
<dbReference type="AlphaFoldDB" id="A0A7J0G7J8"/>
<evidence type="ECO:0000259" key="6">
    <source>
        <dbReference type="Pfam" id="PF14363"/>
    </source>
</evidence>
<evidence type="ECO:0000256" key="3">
    <source>
        <dbReference type="ARBA" id="ARBA00022842"/>
    </source>
</evidence>
<dbReference type="InterPro" id="IPR027417">
    <property type="entry name" value="P-loop_NTPase"/>
</dbReference>
<dbReference type="InterPro" id="IPR050747">
    <property type="entry name" value="Mitochondrial_chaperone_BCS1"/>
</dbReference>
<feature type="domain" description="AAA-type ATPase N-terminal" evidence="6">
    <location>
        <begin position="25"/>
        <end position="119"/>
    </location>
</feature>
<keyword evidence="9" id="KW-1185">Reference proteome</keyword>
<dbReference type="OrthoDB" id="10251412at2759"/>
<evidence type="ECO:0000256" key="1">
    <source>
        <dbReference type="ARBA" id="ARBA00001946"/>
    </source>
</evidence>
<evidence type="ECO:0000313" key="8">
    <source>
        <dbReference type="EMBL" id="GFZ06761.1"/>
    </source>
</evidence>
<keyword evidence="4" id="KW-0732">Signal</keyword>
<dbReference type="GO" id="GO:0005524">
    <property type="term" value="F:ATP binding"/>
    <property type="evidence" value="ECO:0007669"/>
    <property type="project" value="InterPro"/>
</dbReference>
<sequence>MEFWTSLASLMGVWAFCQSLLHAVIPPELRFASLKLFQRLFNWCSTYCYYDITEIDGVNTNELYNAAQLYLSTTAAASVTGSRLSLTRAVNSSAVTFGLANNDRLVDVFRGVPVVWEHVVTQRQSQTFSWRPLPEEKRGFTIRIKKQDKALILDSYLDHIMDKASEIRRKNQDRFLYTNSRGGSLDSRGHPWESVPFKHPSTFDTLAMDPIRKQAIKDDLDDFTTAMANHLSYDIYDLELTEKTAAASGRSHHEMGSPPDMRGGAAEEGGNSITLSGLLNFTDGLWSCCGSERIFVFTTNHVEKLDPALLRSGRMDMHIFMSYCSFPALLILLKNYLGFSEGDLDEAVVRELGEVIDKAEMTPADVSEVLIKNRRDRDKAVGELLGELNARAVKKRERVWG</sequence>
<dbReference type="PANTHER" id="PTHR23070">
    <property type="entry name" value="BCS1 AAA-TYPE ATPASE"/>
    <property type="match status" value="1"/>
</dbReference>
<keyword evidence="3" id="KW-0460">Magnesium</keyword>
<dbReference type="Proteomes" id="UP000585474">
    <property type="component" value="Unassembled WGS sequence"/>
</dbReference>
<proteinExistence type="predicted"/>
<gene>
    <name evidence="8" type="ORF">Acr_18g0009310</name>
</gene>
<accession>A0A7J0G7J8</accession>
<dbReference type="SUPFAM" id="SSF52540">
    <property type="entry name" value="P-loop containing nucleoside triphosphate hydrolases"/>
    <property type="match status" value="1"/>
</dbReference>
<evidence type="ECO:0000259" key="5">
    <source>
        <dbReference type="Pfam" id="PF00004"/>
    </source>
</evidence>
<comment type="caution">
    <text evidence="8">The sequence shown here is derived from an EMBL/GenBank/DDBJ whole genome shotgun (WGS) entry which is preliminary data.</text>
</comment>
<evidence type="ECO:0000313" key="9">
    <source>
        <dbReference type="Proteomes" id="UP000585474"/>
    </source>
</evidence>
<dbReference type="GO" id="GO:0016887">
    <property type="term" value="F:ATP hydrolysis activity"/>
    <property type="evidence" value="ECO:0007669"/>
    <property type="project" value="InterPro"/>
</dbReference>
<dbReference type="Pfam" id="PF25568">
    <property type="entry name" value="AAA_lid_At3g28540"/>
    <property type="match status" value="1"/>
</dbReference>
<comment type="cofactor">
    <cofactor evidence="1">
        <name>Mg(2+)</name>
        <dbReference type="ChEBI" id="CHEBI:18420"/>
    </cofactor>
</comment>
<reference evidence="8 9" key="1">
    <citation type="submission" date="2019-07" db="EMBL/GenBank/DDBJ databases">
        <title>De Novo Assembly of kiwifruit Actinidia rufa.</title>
        <authorList>
            <person name="Sugita-Konishi S."/>
            <person name="Sato K."/>
            <person name="Mori E."/>
            <person name="Abe Y."/>
            <person name="Kisaki G."/>
            <person name="Hamano K."/>
            <person name="Suezawa K."/>
            <person name="Otani M."/>
            <person name="Fukuda T."/>
            <person name="Manabe T."/>
            <person name="Gomi K."/>
            <person name="Tabuchi M."/>
            <person name="Akimitsu K."/>
            <person name="Kataoka I."/>
        </authorList>
    </citation>
    <scope>NUCLEOTIDE SEQUENCE [LARGE SCALE GENOMIC DNA]</scope>
    <source>
        <strain evidence="9">cv. Fuchu</strain>
    </source>
</reference>
<dbReference type="Pfam" id="PF14363">
    <property type="entry name" value="AAA_assoc"/>
    <property type="match status" value="1"/>
</dbReference>